<evidence type="ECO:0000313" key="10">
    <source>
        <dbReference type="Proteomes" id="UP000274822"/>
    </source>
</evidence>
<dbReference type="PANTHER" id="PTHR11088">
    <property type="entry name" value="TRNA DIMETHYLALLYLTRANSFERASE"/>
    <property type="match status" value="1"/>
</dbReference>
<dbReference type="SUPFAM" id="SSF52540">
    <property type="entry name" value="P-loop containing nucleoside triphosphate hydrolases"/>
    <property type="match status" value="1"/>
</dbReference>
<feature type="region of interest" description="Disordered" evidence="7">
    <location>
        <begin position="146"/>
        <end position="170"/>
    </location>
</feature>
<sequence length="461" mass="52247">MFAISHYSSRICPKTPLHFFTSSYTSRCMEERLVAIVGTTGVGKSQLGVELSKALNGEVINADSMQVYQELDIITNKITETEREGVPHHLMDFLLPHQEYKVTEFEIDAIRIISDVNRRNRLPIVVGGTNYYIQSLLWRDSLVKSPPTAKNVQDTPSSSPPSSSTEGDELDVDAPTLYERLKEVDPVMANRWHPSDRRKIRRSLETYLQTGKRHSEIIKEQHEQEAKASKLRFKTCIFWLYANPTQLNPRLDTRIDKMIQVWYRTNRVCSEALFEFVRVVTYLLTGLFDEIQSLRSQVDKGSVRMPGTEDEKYQRGIWQAIGLFFVSGRYKEFDPYFSALESQASAESSSAGTTSVMQYSRVGATTIPSIRLSHYRARRSRPNTRIPQGQLHGNDEGSHATICQKAGGLDPQQASTHRLGEPRRGGGECQRAFVPAGRHLYPIHAYVLMVVFGGLLAIQET</sequence>
<dbReference type="AlphaFoldDB" id="A0A433QE34"/>
<evidence type="ECO:0000313" key="9">
    <source>
        <dbReference type="EMBL" id="RUS28038.1"/>
    </source>
</evidence>
<dbReference type="PANTHER" id="PTHR11088:SF89">
    <property type="entry name" value="TRNA DIMETHYLALLYLTRANSFERASE"/>
    <property type="match status" value="1"/>
</dbReference>
<evidence type="ECO:0000256" key="6">
    <source>
        <dbReference type="RuleBase" id="RU003785"/>
    </source>
</evidence>
<evidence type="ECO:0000256" key="3">
    <source>
        <dbReference type="ARBA" id="ARBA00022741"/>
    </source>
</evidence>
<keyword evidence="8" id="KW-0472">Membrane</keyword>
<dbReference type="HAMAP" id="MF_00185">
    <property type="entry name" value="IPP_trans"/>
    <property type="match status" value="1"/>
</dbReference>
<dbReference type="InterPro" id="IPR027417">
    <property type="entry name" value="P-loop_NTPase"/>
</dbReference>
<evidence type="ECO:0000256" key="2">
    <source>
        <dbReference type="ARBA" id="ARBA00022679"/>
    </source>
</evidence>
<dbReference type="GO" id="GO:0006400">
    <property type="term" value="P:tRNA modification"/>
    <property type="evidence" value="ECO:0007669"/>
    <property type="project" value="TreeGrafter"/>
</dbReference>
<evidence type="ECO:0000256" key="4">
    <source>
        <dbReference type="ARBA" id="ARBA00022840"/>
    </source>
</evidence>
<dbReference type="GO" id="GO:0005524">
    <property type="term" value="F:ATP binding"/>
    <property type="evidence" value="ECO:0007669"/>
    <property type="project" value="UniProtKB-KW"/>
</dbReference>
<evidence type="ECO:0000256" key="5">
    <source>
        <dbReference type="RuleBase" id="RU003783"/>
    </source>
</evidence>
<evidence type="ECO:0000256" key="8">
    <source>
        <dbReference type="SAM" id="Phobius"/>
    </source>
</evidence>
<dbReference type="Pfam" id="PF01715">
    <property type="entry name" value="IPPT"/>
    <property type="match status" value="1"/>
</dbReference>
<keyword evidence="5" id="KW-0819">tRNA processing</keyword>
<dbReference type="Proteomes" id="UP000274822">
    <property type="component" value="Unassembled WGS sequence"/>
</dbReference>
<dbReference type="EMBL" id="RBNJ01007314">
    <property type="protein sequence ID" value="RUS28038.1"/>
    <property type="molecule type" value="Genomic_DNA"/>
</dbReference>
<gene>
    <name evidence="9" type="ORF">BC938DRAFT_482427</name>
</gene>
<dbReference type="Gene3D" id="3.40.50.300">
    <property type="entry name" value="P-loop containing nucleotide triphosphate hydrolases"/>
    <property type="match status" value="1"/>
</dbReference>
<dbReference type="Gene3D" id="1.10.20.140">
    <property type="match status" value="1"/>
</dbReference>
<dbReference type="EC" id="2.5.1.75" evidence="5"/>
<keyword evidence="4 6" id="KW-0067">ATP-binding</keyword>
<keyword evidence="2 6" id="KW-0808">Transferase</keyword>
<evidence type="ECO:0000256" key="7">
    <source>
        <dbReference type="SAM" id="MobiDB-lite"/>
    </source>
</evidence>
<dbReference type="GO" id="GO:0005739">
    <property type="term" value="C:mitochondrion"/>
    <property type="evidence" value="ECO:0007669"/>
    <property type="project" value="TreeGrafter"/>
</dbReference>
<keyword evidence="10" id="KW-1185">Reference proteome</keyword>
<name>A0A433QE34_9FUNG</name>
<keyword evidence="8" id="KW-0812">Transmembrane</keyword>
<protein>
    <recommendedName>
        <fullName evidence="5">tRNA dimethylallyltransferase</fullName>
        <ecNumber evidence="5">2.5.1.75</ecNumber>
    </recommendedName>
</protein>
<dbReference type="InterPro" id="IPR039657">
    <property type="entry name" value="Dimethylallyltransferase"/>
</dbReference>
<organism evidence="9 10">
    <name type="scientific">Jimgerdemannia flammicorona</name>
    <dbReference type="NCBI Taxonomy" id="994334"/>
    <lineage>
        <taxon>Eukaryota</taxon>
        <taxon>Fungi</taxon>
        <taxon>Fungi incertae sedis</taxon>
        <taxon>Mucoromycota</taxon>
        <taxon>Mucoromycotina</taxon>
        <taxon>Endogonomycetes</taxon>
        <taxon>Endogonales</taxon>
        <taxon>Endogonaceae</taxon>
        <taxon>Jimgerdemannia</taxon>
    </lineage>
</organism>
<accession>A0A433QE34</accession>
<comment type="similarity">
    <text evidence="1 6">Belongs to the IPP transferase family.</text>
</comment>
<reference evidence="9 10" key="1">
    <citation type="journal article" date="2018" name="New Phytol.">
        <title>Phylogenomics of Endogonaceae and evolution of mycorrhizas within Mucoromycota.</title>
        <authorList>
            <person name="Chang Y."/>
            <person name="Desiro A."/>
            <person name="Na H."/>
            <person name="Sandor L."/>
            <person name="Lipzen A."/>
            <person name="Clum A."/>
            <person name="Barry K."/>
            <person name="Grigoriev I.V."/>
            <person name="Martin F.M."/>
            <person name="Stajich J.E."/>
            <person name="Smith M.E."/>
            <person name="Bonito G."/>
            <person name="Spatafora J.W."/>
        </authorList>
    </citation>
    <scope>NUCLEOTIDE SEQUENCE [LARGE SCALE GENOMIC DNA]</scope>
    <source>
        <strain evidence="9 10">AD002</strain>
    </source>
</reference>
<proteinExistence type="inferred from homology"/>
<comment type="catalytic activity">
    <reaction evidence="5">
        <text>adenosine(37) in tRNA + dimethylallyl diphosphate = N(6)-dimethylallyladenosine(37) in tRNA + diphosphate</text>
        <dbReference type="Rhea" id="RHEA:26482"/>
        <dbReference type="Rhea" id="RHEA-COMP:10162"/>
        <dbReference type="Rhea" id="RHEA-COMP:10375"/>
        <dbReference type="ChEBI" id="CHEBI:33019"/>
        <dbReference type="ChEBI" id="CHEBI:57623"/>
        <dbReference type="ChEBI" id="CHEBI:74411"/>
        <dbReference type="ChEBI" id="CHEBI:74415"/>
        <dbReference type="EC" id="2.5.1.75"/>
    </reaction>
</comment>
<dbReference type="NCBIfam" id="TIGR00174">
    <property type="entry name" value="miaA"/>
    <property type="match status" value="1"/>
</dbReference>
<feature type="transmembrane region" description="Helical" evidence="8">
    <location>
        <begin position="439"/>
        <end position="458"/>
    </location>
</feature>
<keyword evidence="3 6" id="KW-0547">Nucleotide-binding</keyword>
<keyword evidence="8" id="KW-1133">Transmembrane helix</keyword>
<dbReference type="GO" id="GO:0052381">
    <property type="term" value="F:tRNA dimethylallyltransferase activity"/>
    <property type="evidence" value="ECO:0007669"/>
    <property type="project" value="UniProtKB-EC"/>
</dbReference>
<comment type="caution">
    <text evidence="9">The sequence shown here is derived from an EMBL/GenBank/DDBJ whole genome shotgun (WGS) entry which is preliminary data.</text>
</comment>
<dbReference type="InterPro" id="IPR018022">
    <property type="entry name" value="IPT"/>
</dbReference>
<evidence type="ECO:0000256" key="1">
    <source>
        <dbReference type="ARBA" id="ARBA00005842"/>
    </source>
</evidence>